<dbReference type="Pfam" id="PF03108">
    <property type="entry name" value="DBD_Tnp_Mut"/>
    <property type="match status" value="1"/>
</dbReference>
<sequence length="685" mass="77252">MVVRLVRVESKRDESGCYEHVAELDGLCLAVKIWERDPFAKVVDAVKERLSLQSEDEVELSYQWPQWMMGPDWQRANPIHILDDEDMTLFMAIRSDLEEVHLKVKTIRKMLGASTVNSYRSVLDIGGMTSEAISDKYWNSSETRAAWDSAVTRMLFGKVAGNSVIGDLGLDKYGVGTHIVRSGGITIRENMGETSVGNLAPRTISQGQPSATAKGKERVLDDKSIKDLEFAVWRKTQHAANKFKPEEAIRLTLGNADPALDVVSIVALSSTDWTFKTLSNSISFSSEDLMDEDEISSNNCLARIDPDGPLRMAPINTPKMSIVNNIVRGEVVATQEQVTELNTHVRRRLADIYLEETPVPTVLYDKDAPPYFDDPGEEDYLHRALKDAGYEGDDIFIGRLFKNKQDCATKLAIHAIRRKFHFITAKSCPNIVLAVCVSHTCMWRVYATKLEDSDRFKIKCASQHHTCSVDTRGDFHKQASTAVTGKLMRTKYLGVGRRPRPNELRKMLRDEFSLNVSYWKAWRAREIAMDNAIDSVMGSYALIQPYFMLLLETNPNSLVALDTEKDKKGLSDVFTRARAYRPSDFNRIFAEIRAMHPELVIKEGICVETMVGVHHTVPYLRLAYKGVIMPVNDMDTLTPSPSNVRGGKLAPPYVRRPPGRPRKRRLFSREEFKLNPAKSIFVTGA</sequence>
<feature type="domain" description="Transposase MuDR plant" evidence="2">
    <location>
        <begin position="396"/>
        <end position="458"/>
    </location>
</feature>
<evidence type="ECO:0000259" key="2">
    <source>
        <dbReference type="Pfam" id="PF03108"/>
    </source>
</evidence>
<name>A0A7G2FH69_ARATH</name>
<evidence type="ECO:0000313" key="3">
    <source>
        <dbReference type="EMBL" id="CAD5332923.1"/>
    </source>
</evidence>
<reference evidence="3 4" key="1">
    <citation type="submission" date="2020-09" db="EMBL/GenBank/DDBJ databases">
        <authorList>
            <person name="Ashkenazy H."/>
        </authorList>
    </citation>
    <scope>NUCLEOTIDE SEQUENCE [LARGE SCALE GENOMIC DNA]</scope>
    <source>
        <strain evidence="4">cv. Cdm-0</strain>
    </source>
</reference>
<proteinExistence type="predicted"/>
<evidence type="ECO:0000256" key="1">
    <source>
        <dbReference type="SAM" id="MobiDB-lite"/>
    </source>
</evidence>
<dbReference type="InterPro" id="IPR004332">
    <property type="entry name" value="Transposase_MuDR"/>
</dbReference>
<feature type="region of interest" description="Disordered" evidence="1">
    <location>
        <begin position="639"/>
        <end position="662"/>
    </location>
</feature>
<evidence type="ECO:0000313" key="4">
    <source>
        <dbReference type="Proteomes" id="UP000516314"/>
    </source>
</evidence>
<dbReference type="Proteomes" id="UP000516314">
    <property type="component" value="Chromosome 5"/>
</dbReference>
<dbReference type="AlphaFoldDB" id="A0A7G2FH69"/>
<dbReference type="EMBL" id="LR881470">
    <property type="protein sequence ID" value="CAD5332923.1"/>
    <property type="molecule type" value="Genomic_DNA"/>
</dbReference>
<dbReference type="PANTHER" id="PTHR31973:SF187">
    <property type="entry name" value="MUTATOR TRANSPOSASE MUDRA PROTEIN"/>
    <property type="match status" value="1"/>
</dbReference>
<gene>
    <name evidence="3" type="ORF">AT9943_LOCUS20303</name>
</gene>
<protein>
    <submittedName>
        <fullName evidence="3">(thale cress) hypothetical protein</fullName>
    </submittedName>
</protein>
<organism evidence="3 4">
    <name type="scientific">Arabidopsis thaliana</name>
    <name type="common">Mouse-ear cress</name>
    <dbReference type="NCBI Taxonomy" id="3702"/>
    <lineage>
        <taxon>Eukaryota</taxon>
        <taxon>Viridiplantae</taxon>
        <taxon>Streptophyta</taxon>
        <taxon>Embryophyta</taxon>
        <taxon>Tracheophyta</taxon>
        <taxon>Spermatophyta</taxon>
        <taxon>Magnoliopsida</taxon>
        <taxon>eudicotyledons</taxon>
        <taxon>Gunneridae</taxon>
        <taxon>Pentapetalae</taxon>
        <taxon>rosids</taxon>
        <taxon>malvids</taxon>
        <taxon>Brassicales</taxon>
        <taxon>Brassicaceae</taxon>
        <taxon>Camelineae</taxon>
        <taxon>Arabidopsis</taxon>
    </lineage>
</organism>
<accession>A0A7G2FH69</accession>
<dbReference type="PANTHER" id="PTHR31973">
    <property type="entry name" value="POLYPROTEIN, PUTATIVE-RELATED"/>
    <property type="match status" value="1"/>
</dbReference>